<dbReference type="Proteomes" id="UP000787672">
    <property type="component" value="Unassembled WGS sequence"/>
</dbReference>
<dbReference type="InterPro" id="IPR002347">
    <property type="entry name" value="SDR_fam"/>
</dbReference>
<dbReference type="InterPro" id="IPR020904">
    <property type="entry name" value="Sc_DH/Rdtase_CS"/>
</dbReference>
<organism evidence="3 4">
    <name type="scientific">Dysosmobacter acutus</name>
    <dbReference type="NCBI Taxonomy" id="2841504"/>
    <lineage>
        <taxon>Bacteria</taxon>
        <taxon>Bacillati</taxon>
        <taxon>Bacillota</taxon>
        <taxon>Clostridia</taxon>
        <taxon>Eubacteriales</taxon>
        <taxon>Oscillospiraceae</taxon>
        <taxon>Dysosmobacter</taxon>
    </lineage>
</organism>
<evidence type="ECO:0000313" key="3">
    <source>
        <dbReference type="EMBL" id="MBU5626754.1"/>
    </source>
</evidence>
<dbReference type="PANTHER" id="PTHR42760">
    <property type="entry name" value="SHORT-CHAIN DEHYDROGENASES/REDUCTASES FAMILY MEMBER"/>
    <property type="match status" value="1"/>
</dbReference>
<evidence type="ECO:0000256" key="1">
    <source>
        <dbReference type="ARBA" id="ARBA00006484"/>
    </source>
</evidence>
<keyword evidence="2" id="KW-0560">Oxidoreductase</keyword>
<proteinExistence type="inferred from homology"/>
<dbReference type="EMBL" id="JAHLQN010000001">
    <property type="protein sequence ID" value="MBU5626754.1"/>
    <property type="molecule type" value="Genomic_DNA"/>
</dbReference>
<sequence length="263" mass="28247">MDLGLKDKVVIVTGGAKGVGAGICEAFAEEKAKIVVDFRSDAAQGEAFARSLRSFYQVEAVAVQADVSKEADVVALFSKAVEAFGTVDIVINNAATWTRHLPIEDYSPLDYQRASAANVESVMLTSRELVRLAKSTGKKAHILNVLTKSVFWSSSINNSTYVATKGAVTALTRNLAHEVGKDGIFVNAIVPGYVWNSTMDPDSERYKRTLSYIPNRTMATPREMGWACAFLCSERASQINGAVLDCSGGTMNGHGPDAICPET</sequence>
<dbReference type="RefSeq" id="WP_216632204.1">
    <property type="nucleotide sequence ID" value="NZ_JAHLQN010000001.1"/>
</dbReference>
<evidence type="ECO:0000256" key="2">
    <source>
        <dbReference type="ARBA" id="ARBA00023002"/>
    </source>
</evidence>
<protein>
    <submittedName>
        <fullName evidence="3">SDR family oxidoreductase</fullName>
    </submittedName>
</protein>
<reference evidence="3 4" key="1">
    <citation type="submission" date="2021-06" db="EMBL/GenBank/DDBJ databases">
        <authorList>
            <person name="Sun Q."/>
            <person name="Li D."/>
        </authorList>
    </citation>
    <scope>NUCLEOTIDE SEQUENCE [LARGE SCALE GENOMIC DNA]</scope>
    <source>
        <strain evidence="3 4">MSJ-2</strain>
    </source>
</reference>
<name>A0ABS6FBN7_9FIRM</name>
<keyword evidence="4" id="KW-1185">Reference proteome</keyword>
<dbReference type="PROSITE" id="PS00061">
    <property type="entry name" value="ADH_SHORT"/>
    <property type="match status" value="1"/>
</dbReference>
<comment type="caution">
    <text evidence="3">The sequence shown here is derived from an EMBL/GenBank/DDBJ whole genome shotgun (WGS) entry which is preliminary data.</text>
</comment>
<dbReference type="Pfam" id="PF13561">
    <property type="entry name" value="adh_short_C2"/>
    <property type="match status" value="1"/>
</dbReference>
<evidence type="ECO:0000313" key="4">
    <source>
        <dbReference type="Proteomes" id="UP000787672"/>
    </source>
</evidence>
<accession>A0ABS6FBN7</accession>
<gene>
    <name evidence="3" type="ORF">KQI82_07480</name>
</gene>
<dbReference type="PANTHER" id="PTHR42760:SF133">
    <property type="entry name" value="3-OXOACYL-[ACYL-CARRIER-PROTEIN] REDUCTASE"/>
    <property type="match status" value="1"/>
</dbReference>
<comment type="similarity">
    <text evidence="1">Belongs to the short-chain dehydrogenases/reductases (SDR) family.</text>
</comment>